<protein>
    <submittedName>
        <fullName evidence="5">ABC transporter ATP-binding protein</fullName>
    </submittedName>
</protein>
<dbReference type="PANTHER" id="PTHR42939:SF1">
    <property type="entry name" value="ABC TRANSPORTER ATP-BINDING PROTEIN ALBC-RELATED"/>
    <property type="match status" value="1"/>
</dbReference>
<organism evidence="5 6">
    <name type="scientific">Effusibacillus lacus</name>
    <dbReference type="NCBI Taxonomy" id="1348429"/>
    <lineage>
        <taxon>Bacteria</taxon>
        <taxon>Bacillati</taxon>
        <taxon>Bacillota</taxon>
        <taxon>Bacilli</taxon>
        <taxon>Bacillales</taxon>
        <taxon>Alicyclobacillaceae</taxon>
        <taxon>Effusibacillus</taxon>
    </lineage>
</organism>
<gene>
    <name evidence="5" type="ORF">EFBL_1210</name>
</gene>
<dbReference type="Gene3D" id="3.40.50.300">
    <property type="entry name" value="P-loop containing nucleotide triphosphate hydrolases"/>
    <property type="match status" value="1"/>
</dbReference>
<keyword evidence="1" id="KW-0813">Transport</keyword>
<dbReference type="RefSeq" id="WP_096181284.1">
    <property type="nucleotide sequence ID" value="NZ_BDUF01000024.1"/>
</dbReference>
<dbReference type="AlphaFoldDB" id="A0A292YK94"/>
<keyword evidence="2" id="KW-0547">Nucleotide-binding</keyword>
<sequence length="245" mass="26700">MVKTVLELDNVSKTIGEKIIVQPFSLRLSAGQVLALCGGNGAGKSTILRMIAGILQPSSGTIRVCGLEWKHSRKEFAGKIGYMPDDFQFGQSLTARETLGFFAELRGVSRDKADQTLELVGLSEVANRQVSGFSKGMRQRLLFAQALLADPPLLILDEPTNGLDPYWMRSFVSLLNTVKKAGQSVIFSTHNLGIAEETADQAVFLREGCIVSSGPIEQYRNQYGAMGLIGAFSESAKPDLRQRET</sequence>
<dbReference type="PANTHER" id="PTHR42939">
    <property type="entry name" value="ABC TRANSPORTER ATP-BINDING PROTEIN ALBC-RELATED"/>
    <property type="match status" value="1"/>
</dbReference>
<keyword evidence="3 5" id="KW-0067">ATP-binding</keyword>
<comment type="caution">
    <text evidence="5">The sequence shown here is derived from an EMBL/GenBank/DDBJ whole genome shotgun (WGS) entry which is preliminary data.</text>
</comment>
<evidence type="ECO:0000313" key="5">
    <source>
        <dbReference type="EMBL" id="GAX89586.1"/>
    </source>
</evidence>
<evidence type="ECO:0000256" key="1">
    <source>
        <dbReference type="ARBA" id="ARBA00022448"/>
    </source>
</evidence>
<dbReference type="GO" id="GO:0016887">
    <property type="term" value="F:ATP hydrolysis activity"/>
    <property type="evidence" value="ECO:0007669"/>
    <property type="project" value="InterPro"/>
</dbReference>
<dbReference type="SUPFAM" id="SSF52540">
    <property type="entry name" value="P-loop containing nucleoside triphosphate hydrolases"/>
    <property type="match status" value="1"/>
</dbReference>
<dbReference type="InterPro" id="IPR017871">
    <property type="entry name" value="ABC_transporter-like_CS"/>
</dbReference>
<dbReference type="OrthoDB" id="2290519at2"/>
<dbReference type="SMART" id="SM00382">
    <property type="entry name" value="AAA"/>
    <property type="match status" value="1"/>
</dbReference>
<keyword evidence="6" id="KW-1185">Reference proteome</keyword>
<dbReference type="PROSITE" id="PS00211">
    <property type="entry name" value="ABC_TRANSPORTER_1"/>
    <property type="match status" value="1"/>
</dbReference>
<dbReference type="CDD" id="cd03230">
    <property type="entry name" value="ABC_DR_subfamily_A"/>
    <property type="match status" value="1"/>
</dbReference>
<evidence type="ECO:0000313" key="6">
    <source>
        <dbReference type="Proteomes" id="UP000217785"/>
    </source>
</evidence>
<evidence type="ECO:0000259" key="4">
    <source>
        <dbReference type="PROSITE" id="PS50893"/>
    </source>
</evidence>
<reference evidence="6" key="1">
    <citation type="submission" date="2017-07" db="EMBL/GenBank/DDBJ databases">
        <title>Draft genome sequence of Effusibacillus lacus strain skLN1.</title>
        <authorList>
            <person name="Watanabe M."/>
            <person name="Kojima H."/>
            <person name="Fukui M."/>
        </authorList>
    </citation>
    <scope>NUCLEOTIDE SEQUENCE [LARGE SCALE GENOMIC DNA]</scope>
    <source>
        <strain evidence="6">skLN1</strain>
    </source>
</reference>
<dbReference type="Pfam" id="PF00005">
    <property type="entry name" value="ABC_tran"/>
    <property type="match status" value="1"/>
</dbReference>
<dbReference type="InterPro" id="IPR003593">
    <property type="entry name" value="AAA+_ATPase"/>
</dbReference>
<accession>A0A292YK94</accession>
<evidence type="ECO:0000256" key="3">
    <source>
        <dbReference type="ARBA" id="ARBA00022840"/>
    </source>
</evidence>
<dbReference type="PROSITE" id="PS50893">
    <property type="entry name" value="ABC_TRANSPORTER_2"/>
    <property type="match status" value="1"/>
</dbReference>
<dbReference type="EMBL" id="BDUF01000024">
    <property type="protein sequence ID" value="GAX89586.1"/>
    <property type="molecule type" value="Genomic_DNA"/>
</dbReference>
<dbReference type="InterPro" id="IPR027417">
    <property type="entry name" value="P-loop_NTPase"/>
</dbReference>
<dbReference type="GO" id="GO:0005524">
    <property type="term" value="F:ATP binding"/>
    <property type="evidence" value="ECO:0007669"/>
    <property type="project" value="UniProtKB-KW"/>
</dbReference>
<feature type="domain" description="ABC transporter" evidence="4">
    <location>
        <begin position="6"/>
        <end position="232"/>
    </location>
</feature>
<evidence type="ECO:0000256" key="2">
    <source>
        <dbReference type="ARBA" id="ARBA00022741"/>
    </source>
</evidence>
<proteinExistence type="predicted"/>
<dbReference type="Proteomes" id="UP000217785">
    <property type="component" value="Unassembled WGS sequence"/>
</dbReference>
<dbReference type="InterPro" id="IPR051782">
    <property type="entry name" value="ABC_Transporter_VariousFunc"/>
</dbReference>
<dbReference type="InterPro" id="IPR003439">
    <property type="entry name" value="ABC_transporter-like_ATP-bd"/>
</dbReference>
<name>A0A292YK94_9BACL</name>